<evidence type="ECO:0000256" key="8">
    <source>
        <dbReference type="ARBA" id="ARBA00023242"/>
    </source>
</evidence>
<dbReference type="Gene3D" id="1.25.10.10">
    <property type="entry name" value="Leucine-rich Repeat Variant"/>
    <property type="match status" value="1"/>
</dbReference>
<reference evidence="12" key="1">
    <citation type="submission" date="2021-02" db="EMBL/GenBank/DDBJ databases">
        <authorList>
            <person name="Nowell W R."/>
        </authorList>
    </citation>
    <scope>NUCLEOTIDE SEQUENCE</scope>
</reference>
<evidence type="ECO:0000256" key="3">
    <source>
        <dbReference type="ARBA" id="ARBA00005739"/>
    </source>
</evidence>
<dbReference type="GO" id="GO:0070628">
    <property type="term" value="F:proteasome binding"/>
    <property type="evidence" value="ECO:0007669"/>
    <property type="project" value="InterPro"/>
</dbReference>
<dbReference type="GO" id="GO:0005829">
    <property type="term" value="C:cytosol"/>
    <property type="evidence" value="ECO:0007669"/>
    <property type="project" value="TreeGrafter"/>
</dbReference>
<accession>A0A819TT71</accession>
<dbReference type="InterPro" id="IPR032430">
    <property type="entry name" value="Blm10_mid"/>
</dbReference>
<evidence type="ECO:0000259" key="11">
    <source>
        <dbReference type="Pfam" id="PF23096"/>
    </source>
</evidence>
<evidence type="ECO:0000256" key="4">
    <source>
        <dbReference type="ARBA" id="ARBA00022490"/>
    </source>
</evidence>
<evidence type="ECO:0008006" key="14">
    <source>
        <dbReference type="Google" id="ProtNLM"/>
    </source>
</evidence>
<evidence type="ECO:0000256" key="5">
    <source>
        <dbReference type="ARBA" id="ARBA00022737"/>
    </source>
</evidence>
<dbReference type="Pfam" id="PF16507">
    <property type="entry name" value="HEAT_PSME4_mid"/>
    <property type="match status" value="1"/>
</dbReference>
<dbReference type="SUPFAM" id="SSF48371">
    <property type="entry name" value="ARM repeat"/>
    <property type="match status" value="2"/>
</dbReference>
<dbReference type="InterPro" id="IPR021843">
    <property type="entry name" value="PSME4_C"/>
</dbReference>
<dbReference type="InterPro" id="IPR016024">
    <property type="entry name" value="ARM-type_fold"/>
</dbReference>
<evidence type="ECO:0000256" key="1">
    <source>
        <dbReference type="ARBA" id="ARBA00004324"/>
    </source>
</evidence>
<dbReference type="InterPro" id="IPR011989">
    <property type="entry name" value="ARM-like"/>
</dbReference>
<comment type="caution">
    <text evidence="12">The sequence shown here is derived from an EMBL/GenBank/DDBJ whole genome shotgun (WGS) entry which is preliminary data.</text>
</comment>
<keyword evidence="6" id="KW-0227">DNA damage</keyword>
<keyword evidence="8" id="KW-0539">Nucleus</keyword>
<feature type="non-terminal residue" evidence="12">
    <location>
        <position position="1"/>
    </location>
</feature>
<dbReference type="Proteomes" id="UP000663844">
    <property type="component" value="Unassembled WGS sequence"/>
</dbReference>
<feature type="domain" description="Proteasome activator complex subunit 4-like HEAT repeat-like" evidence="11">
    <location>
        <begin position="957"/>
        <end position="1247"/>
    </location>
</feature>
<protein>
    <recommendedName>
        <fullName evidence="14">Proteasome activator complex subunit 4</fullName>
    </recommendedName>
</protein>
<dbReference type="PANTHER" id="PTHR32170">
    <property type="entry name" value="PROTEASOME ACTIVATOR COMPLEX SUBUNIT 4"/>
    <property type="match status" value="1"/>
</dbReference>
<feature type="domain" description="Proteasome activator complex subunit 4 C-terminal" evidence="9">
    <location>
        <begin position="1526"/>
        <end position="1612"/>
    </location>
</feature>
<keyword evidence="4" id="KW-0963">Cytoplasm</keyword>
<keyword evidence="5" id="KW-0677">Repeat</keyword>
<evidence type="ECO:0000256" key="7">
    <source>
        <dbReference type="ARBA" id="ARBA00023204"/>
    </source>
</evidence>
<proteinExistence type="inferred from homology"/>
<comment type="similarity">
    <text evidence="3">Belongs to the BLM10 family.</text>
</comment>
<dbReference type="GO" id="GO:0016607">
    <property type="term" value="C:nuclear speck"/>
    <property type="evidence" value="ECO:0007669"/>
    <property type="project" value="UniProtKB-SubCell"/>
</dbReference>
<dbReference type="InterPro" id="IPR055455">
    <property type="entry name" value="HEAT_PSME4"/>
</dbReference>
<dbReference type="GO" id="GO:0006281">
    <property type="term" value="P:DNA repair"/>
    <property type="evidence" value="ECO:0007669"/>
    <property type="project" value="UniProtKB-KW"/>
</dbReference>
<gene>
    <name evidence="12" type="ORF">OXD698_LOCUS34524</name>
</gene>
<evidence type="ECO:0000313" key="13">
    <source>
        <dbReference type="Proteomes" id="UP000663844"/>
    </source>
</evidence>
<organism evidence="12 13">
    <name type="scientific">Adineta steineri</name>
    <dbReference type="NCBI Taxonomy" id="433720"/>
    <lineage>
        <taxon>Eukaryota</taxon>
        <taxon>Metazoa</taxon>
        <taxon>Spiralia</taxon>
        <taxon>Gnathifera</taxon>
        <taxon>Rotifera</taxon>
        <taxon>Eurotatoria</taxon>
        <taxon>Bdelloidea</taxon>
        <taxon>Adinetida</taxon>
        <taxon>Adinetidae</taxon>
        <taxon>Adineta</taxon>
    </lineage>
</organism>
<dbReference type="PANTHER" id="PTHR32170:SF3">
    <property type="entry name" value="PROTEASOME ACTIVATOR COMPLEX SUBUNIT 4"/>
    <property type="match status" value="1"/>
</dbReference>
<sequence>TQEILDELRPQMCPMGGSFAGVMRMFSYFLPVNLPPNLHHQGFQLWLSEFFNIWQNIYNQDVWRTRLIDIFSSVAWHNIGYIDWEPWMSQIFTRILRGFSLPMGKLQETPQRYPHFVSHVAKWIVAMIGNRSSCLQYLADLLVSIRSFYHPSNMGTFQKNLVEFLQELTMHFVDRVHLERKAHSVWSFTPLSSHRLTEENITDFVNCLKEYVFISIFNQTYMETAVEACRYLSILRPELIIPLIVEKHFLAIDNITEPHRFTSIITCLTHIARQIVQQTPSYSQGQIYVLPLLISVLPGIDLNDFKKTSVTLEFLDTMLMQITCIDCSSAVNIRTDLTEIEREVCLSTSKFEDFINEFLNRIFHIIEISSAEISDAVTTDANDNKPDIDIQPKVTSILFNIVQQCSNPIFQKIRVKIINFLSSQCLSPKVRDIASGLVRALVKGNPMETLKYLLPEICKSIENKCNNFESTLLTDYKDDIELTWYLVVFAELLRARGDVLLIYKQLIMSVFHQYIQIVNKNSYNAVAKAVINLLESLSCSYSVDYRLLVINSDESFDNFLPIRLWGQYVDIDKVQPQFHIPSNDEIDFVYEFVETFLYPELARLNEKGLKMSNNERLRSLTIIRSIAVGVFCFVPPIESKEVQNLMIQSMVPHYSKYQIRLSKKSTELNKLVENHSDDVLSIQKALGLYRLISSYYGIYEHGIYDWSKDFNSREKLSKNKLCGEGQNLRFLIIQKMALKIKELETTYYGPLNEINKEIIFKLFELSINRYSAVRRNAQNDLFYLFNRIPFSYQVIVDRIVELLKSTSEHDHDQVKGCLYLLLGNNNFFLPTKYSWIIKEKLWPLIAHMTHAKKTSTQKLIENIHKKICKNSTTDIIIQNTNEKSICAAKTLWRSLEANEMQQIEEYNQNNIQSYNRLMETLSLLLKDSSLTWKEQEITLSLLCDIRQNRVPMPLSCIETFLDCLIHDHIEIRKVSIKAVISLCRLQKPPHIYVEKSLEEILSYNGKPLPHITTDQCHPGDREDNLWLTFNDYKPPETQIEWEETCFLDKSFHGYYTWPKIIKYAMNKRARYTKDHEMPEDVTILYDRFMNKQFVRQTTQLMILNDNEEQKNFDKDQFVMFKGLFRNFGLAFFDNFMEQLNELIHEKITKKQEGSHRVAAQIVAGMICGSKNWTLQMLNELWEKLTPLLTEVCNNLNSEILSHWNACFFYMIINKDPRRMFRVIHFLCTLINAKSTLNTFNESARWCLIRNLDKFHWRIPSVWCEVYKHIAELLDHSSLSVRTRIAYVLALSMSHDVTLLDGQSTRQPNINVFLDTISERLNQAIEICERLPINLISDQILETDLETQKAFNFIETVVLTNSDIFYYSQQPIKNGIIRLFPFLCEIKSIAGCDENFKTRLTASRQCVGISYLNLSFLNTFVQQLSQICISTKWHASRAAIEFVQTMIFCNLFNARPYVKQVHELILKCLSDEHFEVRIAARSTLSDLYQCGYIQITSKELNNFGLMSKTNYFMKIDGKKVILSNNMIKRHAGVLGLCAIVLSSPYDIPAHVPDALMLLCKHLDDPGLIQKSIKQCLSEFRRTHHDSWHEHRERFTQDQLVILADALVSHNYYI</sequence>
<evidence type="ECO:0000256" key="6">
    <source>
        <dbReference type="ARBA" id="ARBA00022763"/>
    </source>
</evidence>
<dbReference type="Pfam" id="PF23096">
    <property type="entry name" value="HEAT_PSME4"/>
    <property type="match status" value="1"/>
</dbReference>
<keyword evidence="7" id="KW-0234">DNA repair</keyword>
<comment type="subcellular location">
    <subcellularLocation>
        <location evidence="2">Cytoplasm</location>
    </subcellularLocation>
    <subcellularLocation>
        <location evidence="1">Nucleus speckle</location>
    </subcellularLocation>
</comment>
<evidence type="ECO:0000256" key="2">
    <source>
        <dbReference type="ARBA" id="ARBA00004496"/>
    </source>
</evidence>
<name>A0A819TT71_9BILA</name>
<dbReference type="Pfam" id="PF11919">
    <property type="entry name" value="PSME4_C"/>
    <property type="match status" value="1"/>
</dbReference>
<evidence type="ECO:0000259" key="10">
    <source>
        <dbReference type="Pfam" id="PF16507"/>
    </source>
</evidence>
<evidence type="ECO:0000259" key="9">
    <source>
        <dbReference type="Pfam" id="PF11919"/>
    </source>
</evidence>
<dbReference type="EMBL" id="CAJOAZ010005029">
    <property type="protein sequence ID" value="CAF4084553.1"/>
    <property type="molecule type" value="Genomic_DNA"/>
</dbReference>
<dbReference type="GO" id="GO:0010499">
    <property type="term" value="P:proteasomal ubiquitin-independent protein catabolic process"/>
    <property type="evidence" value="ECO:0007669"/>
    <property type="project" value="TreeGrafter"/>
</dbReference>
<feature type="domain" description="Proteasome activator Blm10 middle HEAT repeats region" evidence="10">
    <location>
        <begin position="138"/>
        <end position="607"/>
    </location>
</feature>
<dbReference type="InterPro" id="IPR035309">
    <property type="entry name" value="PSME4"/>
</dbReference>
<evidence type="ECO:0000313" key="12">
    <source>
        <dbReference type="EMBL" id="CAF4084553.1"/>
    </source>
</evidence>
<dbReference type="GO" id="GO:0016504">
    <property type="term" value="F:peptidase activator activity"/>
    <property type="evidence" value="ECO:0007669"/>
    <property type="project" value="InterPro"/>
</dbReference>